<comment type="subcellular location">
    <subcellularLocation>
        <location evidence="5 6">Cytoplasm</location>
    </subcellularLocation>
</comment>
<proteinExistence type="inferred from homology"/>
<evidence type="ECO:0000259" key="7">
    <source>
        <dbReference type="Pfam" id="PF02601"/>
    </source>
</evidence>
<evidence type="ECO:0000256" key="5">
    <source>
        <dbReference type="HAMAP-Rule" id="MF_00378"/>
    </source>
</evidence>
<dbReference type="GO" id="GO:0005737">
    <property type="term" value="C:cytoplasm"/>
    <property type="evidence" value="ECO:0007669"/>
    <property type="project" value="UniProtKB-SubCell"/>
</dbReference>
<evidence type="ECO:0000256" key="3">
    <source>
        <dbReference type="ARBA" id="ARBA00022801"/>
    </source>
</evidence>
<keyword evidence="4 5" id="KW-0269">Exonuclease</keyword>
<dbReference type="Proteomes" id="UP000198640">
    <property type="component" value="Unassembled WGS sequence"/>
</dbReference>
<reference evidence="9 10" key="1">
    <citation type="submission" date="2016-10" db="EMBL/GenBank/DDBJ databases">
        <authorList>
            <person name="de Groot N.N."/>
        </authorList>
    </citation>
    <scope>NUCLEOTIDE SEQUENCE [LARGE SCALE GENOMIC DNA]</scope>
    <source>
        <strain evidence="9 10">Nm1</strain>
    </source>
</reference>
<accession>A0A1H3L1R1</accession>
<sequence length="447" mass="51194">MNLNPEYLQKKTLWSVSELNRNARAMLEQTFPLLWVSGEISNLKRYPSGHWYFSLKDENAQVRCVMFRHKNIYLDWLPQDGMQVEAQVLVTLYEARGEFQLSVELLRRAGLGALFEAFERLKHKFQQEGLFAAERKRPLPPYPRQIGIVTSPNTAALRDVLTTLRRRMPSLPVVIYPAPVQGESAANHIAAALQIAVRRAECDLLILCRGGGSIEDLWAFNEEIVARAIATSPIPVVTGIGHETDFTIADFVADARAPTPTGAAQLASPDRHELLHRLQQWQHRFQQAMQRSLERRMQATDLLAHRLVHPGERLLSKQVHLKQIGDRLFRAWNSQQETRKWYIDTLKRRLGTRKPDIPLRTERQQELAARLQRTMAYKLEKLTFDLSRLHKHLAHLDPEAVLARGYSIAYTANGEILHDHRQIDKGDGIRVIFAQGWAKAQVSETGE</sequence>
<dbReference type="InterPro" id="IPR003753">
    <property type="entry name" value="Exonuc_VII_L"/>
</dbReference>
<keyword evidence="10" id="KW-1185">Reference proteome</keyword>
<comment type="catalytic activity">
    <reaction evidence="5 6">
        <text>Exonucleolytic cleavage in either 5'- to 3'- or 3'- to 5'-direction to yield nucleoside 5'-phosphates.</text>
        <dbReference type="EC" id="3.1.11.6"/>
    </reaction>
</comment>
<evidence type="ECO:0000313" key="10">
    <source>
        <dbReference type="Proteomes" id="UP000198640"/>
    </source>
</evidence>
<dbReference type="PANTHER" id="PTHR30008">
    <property type="entry name" value="EXODEOXYRIBONUCLEASE 7 LARGE SUBUNIT"/>
    <property type="match status" value="1"/>
</dbReference>
<organism evidence="9 10">
    <name type="scientific">Nitrosomonas halophila</name>
    <dbReference type="NCBI Taxonomy" id="44576"/>
    <lineage>
        <taxon>Bacteria</taxon>
        <taxon>Pseudomonadati</taxon>
        <taxon>Pseudomonadota</taxon>
        <taxon>Betaproteobacteria</taxon>
        <taxon>Nitrosomonadales</taxon>
        <taxon>Nitrosomonadaceae</taxon>
        <taxon>Nitrosomonas</taxon>
    </lineage>
</organism>
<dbReference type="NCBIfam" id="TIGR00237">
    <property type="entry name" value="xseA"/>
    <property type="match status" value="1"/>
</dbReference>
<dbReference type="GO" id="GO:0009318">
    <property type="term" value="C:exodeoxyribonuclease VII complex"/>
    <property type="evidence" value="ECO:0007669"/>
    <property type="project" value="UniProtKB-UniRule"/>
</dbReference>
<dbReference type="STRING" id="44576.SAMN05421881_104421"/>
<dbReference type="EC" id="3.1.11.6" evidence="5"/>
<dbReference type="Pfam" id="PF13742">
    <property type="entry name" value="tRNA_anti_2"/>
    <property type="match status" value="1"/>
</dbReference>
<comment type="function">
    <text evidence="5">Bidirectionally degrades single-stranded DNA into large acid-insoluble oligonucleotides, which are then degraded further into small acid-soluble oligonucleotides.</text>
</comment>
<feature type="domain" description="Exonuclease VII large subunit C-terminal" evidence="7">
    <location>
        <begin position="130"/>
        <end position="440"/>
    </location>
</feature>
<dbReference type="RefSeq" id="WP_425433805.1">
    <property type="nucleotide sequence ID" value="NZ_FNOY01000044.1"/>
</dbReference>
<dbReference type="EMBL" id="FNOY01000044">
    <property type="protein sequence ID" value="SDY58159.1"/>
    <property type="molecule type" value="Genomic_DNA"/>
</dbReference>
<name>A0A1H3L1R1_9PROT</name>
<dbReference type="Pfam" id="PF02601">
    <property type="entry name" value="Exonuc_VII_L"/>
    <property type="match status" value="1"/>
</dbReference>
<evidence type="ECO:0000256" key="6">
    <source>
        <dbReference type="RuleBase" id="RU004355"/>
    </source>
</evidence>
<evidence type="ECO:0000313" key="9">
    <source>
        <dbReference type="EMBL" id="SDY58159.1"/>
    </source>
</evidence>
<evidence type="ECO:0000256" key="4">
    <source>
        <dbReference type="ARBA" id="ARBA00022839"/>
    </source>
</evidence>
<dbReference type="GO" id="GO:0006308">
    <property type="term" value="P:DNA catabolic process"/>
    <property type="evidence" value="ECO:0007669"/>
    <property type="project" value="UniProtKB-UniRule"/>
</dbReference>
<dbReference type="InterPro" id="IPR025824">
    <property type="entry name" value="OB-fold_nuc-bd_dom"/>
</dbReference>
<gene>
    <name evidence="5" type="primary">xseA</name>
    <name evidence="9" type="ORF">SAMN05421881_104421</name>
</gene>
<keyword evidence="1 5" id="KW-0963">Cytoplasm</keyword>
<dbReference type="GO" id="GO:0003676">
    <property type="term" value="F:nucleic acid binding"/>
    <property type="evidence" value="ECO:0007669"/>
    <property type="project" value="InterPro"/>
</dbReference>
<keyword evidence="3 5" id="KW-0378">Hydrolase</keyword>
<evidence type="ECO:0000256" key="2">
    <source>
        <dbReference type="ARBA" id="ARBA00022722"/>
    </source>
</evidence>
<dbReference type="GO" id="GO:0008855">
    <property type="term" value="F:exodeoxyribonuclease VII activity"/>
    <property type="evidence" value="ECO:0007669"/>
    <property type="project" value="UniProtKB-UniRule"/>
</dbReference>
<comment type="similarity">
    <text evidence="5 6">Belongs to the XseA family.</text>
</comment>
<evidence type="ECO:0000259" key="8">
    <source>
        <dbReference type="Pfam" id="PF13742"/>
    </source>
</evidence>
<protein>
    <recommendedName>
        <fullName evidence="5">Exodeoxyribonuclease 7 large subunit</fullName>
        <ecNumber evidence="5">3.1.11.6</ecNumber>
    </recommendedName>
    <alternativeName>
        <fullName evidence="5">Exodeoxyribonuclease VII large subunit</fullName>
        <shortName evidence="5">Exonuclease VII large subunit</shortName>
    </alternativeName>
</protein>
<keyword evidence="2 5" id="KW-0540">Nuclease</keyword>
<dbReference type="AlphaFoldDB" id="A0A1H3L1R1"/>
<feature type="domain" description="OB-fold nucleic acid binding" evidence="8">
    <location>
        <begin position="14"/>
        <end position="105"/>
    </location>
</feature>
<comment type="subunit">
    <text evidence="5">Heterooligomer composed of large and small subunits.</text>
</comment>
<dbReference type="PANTHER" id="PTHR30008:SF0">
    <property type="entry name" value="EXODEOXYRIBONUCLEASE 7 LARGE SUBUNIT"/>
    <property type="match status" value="1"/>
</dbReference>
<evidence type="ECO:0000256" key="1">
    <source>
        <dbReference type="ARBA" id="ARBA00022490"/>
    </source>
</evidence>
<dbReference type="CDD" id="cd04489">
    <property type="entry name" value="ExoVII_LU_OBF"/>
    <property type="match status" value="1"/>
</dbReference>
<dbReference type="InterPro" id="IPR020579">
    <property type="entry name" value="Exonuc_VII_lsu_C"/>
</dbReference>
<dbReference type="HAMAP" id="MF_00378">
    <property type="entry name" value="Exonuc_7_L"/>
    <property type="match status" value="1"/>
</dbReference>